<feature type="compositionally biased region" description="Polar residues" evidence="1">
    <location>
        <begin position="171"/>
        <end position="206"/>
    </location>
</feature>
<evidence type="ECO:0000313" key="3">
    <source>
        <dbReference type="Proteomes" id="UP001556367"/>
    </source>
</evidence>
<feature type="compositionally biased region" description="Polar residues" evidence="1">
    <location>
        <begin position="369"/>
        <end position="391"/>
    </location>
</feature>
<feature type="region of interest" description="Disordered" evidence="1">
    <location>
        <begin position="1030"/>
        <end position="1086"/>
    </location>
</feature>
<feature type="compositionally biased region" description="Low complexity" evidence="1">
    <location>
        <begin position="1162"/>
        <end position="1174"/>
    </location>
</feature>
<feature type="region of interest" description="Disordered" evidence="1">
    <location>
        <begin position="329"/>
        <end position="585"/>
    </location>
</feature>
<feature type="region of interest" description="Disordered" evidence="1">
    <location>
        <begin position="1"/>
        <end position="34"/>
    </location>
</feature>
<feature type="compositionally biased region" description="Polar residues" evidence="1">
    <location>
        <begin position="965"/>
        <end position="979"/>
    </location>
</feature>
<feature type="compositionally biased region" description="Polar residues" evidence="1">
    <location>
        <begin position="427"/>
        <end position="445"/>
    </location>
</feature>
<feature type="compositionally biased region" description="Basic and acidic residues" evidence="1">
    <location>
        <begin position="763"/>
        <end position="772"/>
    </location>
</feature>
<feature type="compositionally biased region" description="Polar residues" evidence="1">
    <location>
        <begin position="525"/>
        <end position="545"/>
    </location>
</feature>
<feature type="compositionally biased region" description="Basic and acidic residues" evidence="1">
    <location>
        <begin position="356"/>
        <end position="368"/>
    </location>
</feature>
<evidence type="ECO:0000256" key="1">
    <source>
        <dbReference type="SAM" id="MobiDB-lite"/>
    </source>
</evidence>
<evidence type="ECO:0000313" key="2">
    <source>
        <dbReference type="EMBL" id="KAL0947070.1"/>
    </source>
</evidence>
<feature type="compositionally biased region" description="Polar residues" evidence="1">
    <location>
        <begin position="1057"/>
        <end position="1067"/>
    </location>
</feature>
<feature type="region of interest" description="Disordered" evidence="1">
    <location>
        <begin position="102"/>
        <end position="240"/>
    </location>
</feature>
<feature type="compositionally biased region" description="Polar residues" evidence="1">
    <location>
        <begin position="633"/>
        <end position="642"/>
    </location>
</feature>
<protein>
    <submittedName>
        <fullName evidence="2">Uncharacterized protein</fullName>
    </submittedName>
</protein>
<proteinExistence type="predicted"/>
<name>A0ABR3IV15_9AGAR</name>
<feature type="region of interest" description="Disordered" evidence="1">
    <location>
        <begin position="1156"/>
        <end position="1310"/>
    </location>
</feature>
<reference evidence="3" key="1">
    <citation type="submission" date="2024-06" db="EMBL/GenBank/DDBJ databases">
        <title>Multi-omics analyses provide insights into the biosynthesis of the anticancer antibiotic pleurotin in Hohenbuehelia grisea.</title>
        <authorList>
            <person name="Weaver J.A."/>
            <person name="Alberti F."/>
        </authorList>
    </citation>
    <scope>NUCLEOTIDE SEQUENCE [LARGE SCALE GENOMIC DNA]</scope>
    <source>
        <strain evidence="3">T-177</strain>
    </source>
</reference>
<feature type="compositionally biased region" description="Low complexity" evidence="1">
    <location>
        <begin position="798"/>
        <end position="813"/>
    </location>
</feature>
<dbReference type="EMBL" id="JASNQZ010000015">
    <property type="protein sequence ID" value="KAL0947070.1"/>
    <property type="molecule type" value="Genomic_DNA"/>
</dbReference>
<feature type="region of interest" description="Disordered" evidence="1">
    <location>
        <begin position="964"/>
        <end position="985"/>
    </location>
</feature>
<feature type="compositionally biased region" description="Polar residues" evidence="1">
    <location>
        <begin position="466"/>
        <end position="505"/>
    </location>
</feature>
<feature type="compositionally biased region" description="Polar residues" evidence="1">
    <location>
        <begin position="401"/>
        <end position="420"/>
    </location>
</feature>
<feature type="compositionally biased region" description="Low complexity" evidence="1">
    <location>
        <begin position="1046"/>
        <end position="1056"/>
    </location>
</feature>
<gene>
    <name evidence="2" type="ORF">HGRIS_013211</name>
</gene>
<feature type="compositionally biased region" description="Low complexity" evidence="1">
    <location>
        <begin position="135"/>
        <end position="155"/>
    </location>
</feature>
<feature type="compositionally biased region" description="Polar residues" evidence="1">
    <location>
        <begin position="832"/>
        <end position="848"/>
    </location>
</feature>
<sequence>MHRFRKRSDAKRTQVPNIVPNAAQPPQSESFELLPELPPASDFRTSLILPDLTRRFTLLRNQAGDPLTLEDLRNRLAEQRARGVDNQITEEEEDMILETLGRIRANNSNDRGSSQESVEKSDAPSSRYSGRATDPDTSSLSGSLTSSPSTRSTTRYSNTLYGSGRIRDYNSSRNGSSPTFKAGSMRSTQSFTPTDSSQSLKNTSIYSDDKRSPTPDSPPVSFMQSTPEKSRSPALTGPPVYGFQPTSTSDSLSTRALGASALKRASLALERAIQELEEEGDEEILLPRTTPVTRHGIPEAVAHSAQPASFADSTVEAGMAISVDRQVRAPPETHRVSPVPSRVAPGYIPGMPRPMTPRDHMDSEELRSHSTTPRASSPTMSSFSEAASNIPTGILRRDTRNQPSSRPISPLTSAFPTNGHHSPENGYRSTDNFTEFDNPSNSTLLTRRRPASPLAGPPFQPMAVSSRPSTPSNITWTSPPATSKSSGHTRNGSWNTSFTGSTSSMPFLPEQRSFSPLTGIDIGTPVSQNSYARSPTPTQSVSRSPLSPMFPNFDSSSRNASRRSSRQNAPSSPMSPTKFPSLGFAPLASSSRSSLESTGSSYHSWEDSSKDRSFDFFNELDPSQRSWHDIPPNKSSSTTPGGSPNDDFDMEDIIARYAGLQKSDFMAIQDKLVSVALAKGTASDTRERTSSLRRRRPSTSQSNYSVGGPARIASPPPQSQPSSPSTAAPSNIDQANALLNSVVNSIQPSAPLGSPVAPVVERTPSKQSERDISPTTRRNRDLAQVLFGESEEGKDAAKSPSAPPSAAVATSPAAEPPLDSPQKPSVLPMSPTMASQMLQRNPSTTRLPQSPEAHAELEREVQRKTDAAMLALKKSPSQTNLNNGTTLLASNSVSRRRISPNQISTPKLVSASTSVDTIPLRSPSVNSGNFSGPSKISQRFRRFRGTLRSKPQTPLGGEITPFLLDSSNPSASPTGQTATYDPATFSEGRTVPASATEFGKAKVLVPSPPASAGPGLKGFMARFRSKQRIPETHPEIEPQTSPQLTAARAGPAIARAHQSTPSASSQAKDLDMASKTPLASPRTPTAMHTNVAQPHAEVRDSAESAALKQLFDAASNLGLDQNALSDLLRSASTSSRTGPRTPAQRKVIATQATLECDEPVESQSSPASAAPRPSVDSQRPRPSVDSQRPVDLSKKGSVRRNLDSHLRPSNGQDASNPVVRRTLIFPSDSRSSTFDPSALLRKSSSRRKRASAQSYSSRSVHDRVPTPPPARSGARRFSTDPSPPIPHLPASLPSQGENSLPVPPFAASSGDKSVSAYESLYDMYASEKGVSTAPSEATARDPLQRHDTPINAEAGTALELIEFANGETIWSIVNGLRDDDLDSPYASRSSFASDYSTRENGEGGVQLFFKEHNRASSKGSASSFLSRKKSLGTNRPETKVFYSSPTQIGRLIEDLSLGMDSGSFNIMPHAQSTTSSVSEAHWTMEERLEHMLGSIAK</sequence>
<feature type="region of interest" description="Disordered" evidence="1">
    <location>
        <begin position="679"/>
        <end position="731"/>
    </location>
</feature>
<feature type="compositionally biased region" description="Low complexity" evidence="1">
    <location>
        <begin position="720"/>
        <end position="730"/>
    </location>
</feature>
<organism evidence="2 3">
    <name type="scientific">Hohenbuehelia grisea</name>
    <dbReference type="NCBI Taxonomy" id="104357"/>
    <lineage>
        <taxon>Eukaryota</taxon>
        <taxon>Fungi</taxon>
        <taxon>Dikarya</taxon>
        <taxon>Basidiomycota</taxon>
        <taxon>Agaricomycotina</taxon>
        <taxon>Agaricomycetes</taxon>
        <taxon>Agaricomycetidae</taxon>
        <taxon>Agaricales</taxon>
        <taxon>Pleurotineae</taxon>
        <taxon>Pleurotaceae</taxon>
        <taxon>Hohenbuehelia</taxon>
    </lineage>
</organism>
<comment type="caution">
    <text evidence="2">The sequence shown here is derived from an EMBL/GenBank/DDBJ whole genome shotgun (WGS) entry which is preliminary data.</text>
</comment>
<dbReference type="Proteomes" id="UP001556367">
    <property type="component" value="Unassembled WGS sequence"/>
</dbReference>
<accession>A0ABR3IV15</accession>
<feature type="region of interest" description="Disordered" evidence="1">
    <location>
        <begin position="749"/>
        <end position="859"/>
    </location>
</feature>
<keyword evidence="3" id="KW-1185">Reference proteome</keyword>
<feature type="region of interest" description="Disordered" evidence="1">
    <location>
        <begin position="622"/>
        <end position="649"/>
    </location>
</feature>
<feature type="compositionally biased region" description="Polar residues" evidence="1">
    <location>
        <begin position="105"/>
        <end position="116"/>
    </location>
</feature>